<dbReference type="EMBL" id="VSSQ01006691">
    <property type="protein sequence ID" value="MPM33547.1"/>
    <property type="molecule type" value="Genomic_DNA"/>
</dbReference>
<accession>A0A644YYV1</accession>
<organism evidence="1">
    <name type="scientific">bioreactor metagenome</name>
    <dbReference type="NCBI Taxonomy" id="1076179"/>
    <lineage>
        <taxon>unclassified sequences</taxon>
        <taxon>metagenomes</taxon>
        <taxon>ecological metagenomes</taxon>
    </lineage>
</organism>
<gene>
    <name evidence="1" type="ORF">SDC9_80123</name>
</gene>
<protein>
    <submittedName>
        <fullName evidence="1">Uncharacterized protein</fullName>
    </submittedName>
</protein>
<evidence type="ECO:0000313" key="1">
    <source>
        <dbReference type="EMBL" id="MPM33547.1"/>
    </source>
</evidence>
<dbReference type="AlphaFoldDB" id="A0A644YYV1"/>
<reference evidence="1" key="1">
    <citation type="submission" date="2019-08" db="EMBL/GenBank/DDBJ databases">
        <authorList>
            <person name="Kucharzyk K."/>
            <person name="Murdoch R.W."/>
            <person name="Higgins S."/>
            <person name="Loffler F."/>
        </authorList>
    </citation>
    <scope>NUCLEOTIDE SEQUENCE</scope>
</reference>
<sequence length="114" mass="13313">MNKVFCMNSKCEHYIEDSCEEALQDKTAEIDENGKCALFKEGENEFYSDLAKMKQSEARKCSHCGKEMSAGYCIRGGEEYYCSDECLHEHYSEEEYLDLYDNGNGDSYWTEWED</sequence>
<proteinExistence type="predicted"/>
<comment type="caution">
    <text evidence="1">The sequence shown here is derived from an EMBL/GenBank/DDBJ whole genome shotgun (WGS) entry which is preliminary data.</text>
</comment>
<name>A0A644YYV1_9ZZZZ</name>